<dbReference type="Gene3D" id="3.40.50.1820">
    <property type="entry name" value="alpha/beta hydrolase"/>
    <property type="match status" value="1"/>
</dbReference>
<evidence type="ECO:0000313" key="3">
    <source>
        <dbReference type="EMBL" id="RSD10646.1"/>
    </source>
</evidence>
<feature type="transmembrane region" description="Helical" evidence="2">
    <location>
        <begin position="40"/>
        <end position="58"/>
    </location>
</feature>
<keyword evidence="2" id="KW-0472">Membrane</keyword>
<keyword evidence="2" id="KW-0812">Transmembrane</keyword>
<dbReference type="InterPro" id="IPR000801">
    <property type="entry name" value="Esterase-like"/>
</dbReference>
<protein>
    <submittedName>
        <fullName evidence="3">Alpha/beta hydrolase</fullName>
    </submittedName>
</protein>
<dbReference type="AlphaFoldDB" id="A0A427T0F2"/>
<dbReference type="Pfam" id="PF00756">
    <property type="entry name" value="Esterase"/>
    <property type="match status" value="1"/>
</dbReference>
<dbReference type="SUPFAM" id="SSF53474">
    <property type="entry name" value="alpha/beta-Hydrolases"/>
    <property type="match status" value="1"/>
</dbReference>
<dbReference type="InterPro" id="IPR029058">
    <property type="entry name" value="AB_hydrolase_fold"/>
</dbReference>
<reference evidence="3 4" key="1">
    <citation type="submission" date="2018-12" db="EMBL/GenBank/DDBJ databases">
        <title>Amycolatopsis eburnea sp. nov. actinomycete associate with arbuscular mycorrhiza fungal spore.</title>
        <authorList>
            <person name="Lumyong S."/>
            <person name="Chaiya L."/>
        </authorList>
    </citation>
    <scope>NUCLEOTIDE SEQUENCE [LARGE SCALE GENOMIC DNA]</scope>
    <source>
        <strain evidence="3 4">GLM-1</strain>
    </source>
</reference>
<evidence type="ECO:0000256" key="1">
    <source>
        <dbReference type="SAM" id="MobiDB-lite"/>
    </source>
</evidence>
<keyword evidence="4" id="KW-1185">Reference proteome</keyword>
<evidence type="ECO:0000256" key="2">
    <source>
        <dbReference type="SAM" id="Phobius"/>
    </source>
</evidence>
<comment type="caution">
    <text evidence="3">The sequence shown here is derived from an EMBL/GenBank/DDBJ whole genome shotgun (WGS) entry which is preliminary data.</text>
</comment>
<accession>A0A427T0F2</accession>
<gene>
    <name evidence="3" type="ORF">EIY87_38090</name>
</gene>
<organism evidence="3 4">
    <name type="scientific">Amycolatopsis eburnea</name>
    <dbReference type="NCBI Taxonomy" id="2267691"/>
    <lineage>
        <taxon>Bacteria</taxon>
        <taxon>Bacillati</taxon>
        <taxon>Actinomycetota</taxon>
        <taxon>Actinomycetes</taxon>
        <taxon>Pseudonocardiales</taxon>
        <taxon>Pseudonocardiaceae</taxon>
        <taxon>Amycolatopsis</taxon>
    </lineage>
</organism>
<sequence length="327" mass="34873">MNEENGDAERAGGGDQPQPAKAVAEAAVQGARRWLSRRSVLIAGASGLAVTGLAVGTATGKLPFSQALQRALGVASSNPTTQLGSTRVERVYSAARGRMVDLVFILPSKTPPKGLPMSLVLHGLHGNARSAAPTGTLKQLASDVARKAVPSFGFVAVDGGDNYWHQVHPGDDPMAMLLEEVPQWLRARGFAGPTGLPFACTGVSMGGFGALVYTRRRVERRQPPSAVATLAPALITSWPEMAKRHIFRDIQDWTALDPLRHIDETKSVPNGIWCGTEDPFITGVRRYIDAAHPAVAHTAHGKHGDPFNRTVVPSLISFLGKHVPRTD</sequence>
<keyword evidence="3" id="KW-0378">Hydrolase</keyword>
<proteinExistence type="predicted"/>
<dbReference type="EMBL" id="RSEC01000060">
    <property type="protein sequence ID" value="RSD10646.1"/>
    <property type="molecule type" value="Genomic_DNA"/>
</dbReference>
<name>A0A427T0F2_9PSEU</name>
<feature type="region of interest" description="Disordered" evidence="1">
    <location>
        <begin position="1"/>
        <end position="21"/>
    </location>
</feature>
<dbReference type="Proteomes" id="UP000267081">
    <property type="component" value="Unassembled WGS sequence"/>
</dbReference>
<keyword evidence="2" id="KW-1133">Transmembrane helix</keyword>
<dbReference type="OrthoDB" id="3210113at2"/>
<dbReference type="GO" id="GO:0016787">
    <property type="term" value="F:hydrolase activity"/>
    <property type="evidence" value="ECO:0007669"/>
    <property type="project" value="UniProtKB-KW"/>
</dbReference>
<feature type="transmembrane region" description="Helical" evidence="2">
    <location>
        <begin position="194"/>
        <end position="213"/>
    </location>
</feature>
<evidence type="ECO:0000313" key="4">
    <source>
        <dbReference type="Proteomes" id="UP000267081"/>
    </source>
</evidence>